<dbReference type="PANTHER" id="PTHR35149:SF1">
    <property type="entry name" value="DUF5655 DOMAIN-CONTAINING PROTEIN"/>
    <property type="match status" value="1"/>
</dbReference>
<dbReference type="InterPro" id="IPR004919">
    <property type="entry name" value="GmrSD_N"/>
</dbReference>
<evidence type="ECO:0000259" key="1">
    <source>
        <dbReference type="Pfam" id="PF03235"/>
    </source>
</evidence>
<dbReference type="GO" id="GO:0004519">
    <property type="term" value="F:endonuclease activity"/>
    <property type="evidence" value="ECO:0007669"/>
    <property type="project" value="UniProtKB-KW"/>
</dbReference>
<dbReference type="RefSeq" id="WP_255231347.1">
    <property type="nucleotide sequence ID" value="NZ_CP090614.1"/>
</dbReference>
<keyword evidence="3" id="KW-0540">Nuclease</keyword>
<dbReference type="Proteomes" id="UP001059120">
    <property type="component" value="Chromosome 1"/>
</dbReference>
<feature type="domain" description="GmrSD restriction endonucleases N-terminal" evidence="1">
    <location>
        <begin position="11"/>
        <end position="222"/>
    </location>
</feature>
<dbReference type="Pfam" id="PF07510">
    <property type="entry name" value="GmrSD_C"/>
    <property type="match status" value="1"/>
</dbReference>
<evidence type="ECO:0000259" key="2">
    <source>
        <dbReference type="Pfam" id="PF07510"/>
    </source>
</evidence>
<keyword evidence="4" id="KW-1185">Reference proteome</keyword>
<dbReference type="InterPro" id="IPR011089">
    <property type="entry name" value="GmrSD_C"/>
</dbReference>
<evidence type="ECO:0000313" key="4">
    <source>
        <dbReference type="Proteomes" id="UP001059120"/>
    </source>
</evidence>
<dbReference type="Pfam" id="PF03235">
    <property type="entry name" value="GmrSD_N"/>
    <property type="match status" value="1"/>
</dbReference>
<keyword evidence="3" id="KW-0255">Endonuclease</keyword>
<keyword evidence="3" id="KW-0378">Hydrolase</keyword>
<sequence>MNSFKDTVASKFFFIPLNQRGYSWGKNNIKDMLSDLKIADKKSHYMGTIIFTRDKSGDIHCDDYQPANKSILEDGQQRITSVFILLSALRNRLCELGYEENKQYIQDIESVLFYKKDGNKIRLQNENLELNACLEYIISGKGIKPESDSLPKKAMLDAAEYAKTRFSELELDECLMWKTRLTMQAQFVMVDLEDKNLDRYLTFDAINSRGLPLGEFDKIKNFAILIDQTCGLALSPEKCWFEAIKELNKYGVSSRAFEESYITELFNIHHDLKVSQGVVHQSFVEKYRPLLDGEPSKALINDFIGFINTWVNYAKGFGVISTKNKDKIKSIVSYGAFKSLTRIDNLDLVTIMRPLLAICFSNMDENDFEDVAETCEKYIFRVHCVINKRKDFNSKNIISLANSVLKNSKDKSYVLKNLYLDITETAPIEDVVKKLSNGEVKYNYDPRVSGWLYLYYFLYEYELYLSPQGVSPLPWATSKTEKINTIEHILPQQHRDGGFWEAHWASVHLADNFKHRLGNLVLTPENAKLGRKPISEKIKSDGYCYTSNNATNAEKQILEYATCDGKEWVKDNIIKREFDLLKFAAERWAIPSVKDKITVYLTEEFKQSGLPEIKTIINDAFDEDLEEEFEN</sequence>
<name>A0ABY5G7K5_VIBPE</name>
<dbReference type="EMBL" id="CP090614">
    <property type="protein sequence ID" value="UTT85440.1"/>
    <property type="molecule type" value="Genomic_DNA"/>
</dbReference>
<gene>
    <name evidence="3" type="ORF">LZI70_03935</name>
</gene>
<feature type="domain" description="GmrSD restriction endonucleases C-terminal" evidence="2">
    <location>
        <begin position="478"/>
        <end position="582"/>
    </location>
</feature>
<accession>A0ABY5G7K5</accession>
<protein>
    <submittedName>
        <fullName evidence="3">DUF262 domain-containing HNH endonuclease family protein</fullName>
    </submittedName>
</protein>
<organism evidence="3 4">
    <name type="scientific">Vibrio pelagius</name>
    <dbReference type="NCBI Taxonomy" id="28169"/>
    <lineage>
        <taxon>Bacteria</taxon>
        <taxon>Pseudomonadati</taxon>
        <taxon>Pseudomonadota</taxon>
        <taxon>Gammaproteobacteria</taxon>
        <taxon>Vibrionales</taxon>
        <taxon>Vibrionaceae</taxon>
        <taxon>Vibrio</taxon>
    </lineage>
</organism>
<dbReference type="PANTHER" id="PTHR35149">
    <property type="entry name" value="SLL5132 PROTEIN"/>
    <property type="match status" value="1"/>
</dbReference>
<reference evidence="3" key="1">
    <citation type="submission" date="2022-01" db="EMBL/GenBank/DDBJ databases">
        <title>Alginate degradation mechanism of Vibrio pelagius WXL662.</title>
        <authorList>
            <person name="He X."/>
        </authorList>
    </citation>
    <scope>NUCLEOTIDE SEQUENCE</scope>
    <source>
        <strain evidence="3">WXL662</strain>
    </source>
</reference>
<proteinExistence type="predicted"/>
<evidence type="ECO:0000313" key="3">
    <source>
        <dbReference type="EMBL" id="UTT85440.1"/>
    </source>
</evidence>